<reference evidence="3 4" key="1">
    <citation type="submission" date="2017-08" db="EMBL/GenBank/DDBJ databases">
        <title>Identification and genetic characteristics of simultaneous BTEX- and naphthalene-degrading Paraburkholderia sp. BN5 isolated from petroleum-contaminated soil.</title>
        <authorList>
            <person name="Lee Y."/>
            <person name="Jeon C.O."/>
        </authorList>
    </citation>
    <scope>NUCLEOTIDE SEQUENCE [LARGE SCALE GENOMIC DNA]</scope>
    <source>
        <strain evidence="3 4">BN5</strain>
    </source>
</reference>
<dbReference type="SUPFAM" id="SSF53756">
    <property type="entry name" value="UDP-Glycosyltransferase/glycogen phosphorylase"/>
    <property type="match status" value="1"/>
</dbReference>
<name>A0A248VS01_9BURK</name>
<dbReference type="PANTHER" id="PTHR12526">
    <property type="entry name" value="GLYCOSYLTRANSFERASE"/>
    <property type="match status" value="1"/>
</dbReference>
<dbReference type="PANTHER" id="PTHR12526:SF638">
    <property type="entry name" value="SPORE COAT PROTEIN SA"/>
    <property type="match status" value="1"/>
</dbReference>
<dbReference type="Pfam" id="PF00534">
    <property type="entry name" value="Glycos_transf_1"/>
    <property type="match status" value="1"/>
</dbReference>
<evidence type="ECO:0000259" key="1">
    <source>
        <dbReference type="Pfam" id="PF00534"/>
    </source>
</evidence>
<dbReference type="InterPro" id="IPR001296">
    <property type="entry name" value="Glyco_trans_1"/>
</dbReference>
<feature type="domain" description="Glycosyltransferase subfamily 4-like N-terminal" evidence="2">
    <location>
        <begin position="2"/>
        <end position="138"/>
    </location>
</feature>
<dbReference type="Pfam" id="PF13477">
    <property type="entry name" value="Glyco_trans_4_2"/>
    <property type="match status" value="1"/>
</dbReference>
<proteinExistence type="predicted"/>
<dbReference type="GO" id="GO:0016757">
    <property type="term" value="F:glycosyltransferase activity"/>
    <property type="evidence" value="ECO:0007669"/>
    <property type="project" value="InterPro"/>
</dbReference>
<dbReference type="Proteomes" id="UP000215158">
    <property type="component" value="Chromosome 2"/>
</dbReference>
<protein>
    <submittedName>
        <fullName evidence="3">Glycosyltransferase family 1 protein</fullName>
    </submittedName>
</protein>
<feature type="domain" description="Glycosyl transferase family 1" evidence="1">
    <location>
        <begin position="185"/>
        <end position="355"/>
    </location>
</feature>
<dbReference type="RefSeq" id="WP_095421692.1">
    <property type="nucleotide sequence ID" value="NZ_CP022990.1"/>
</dbReference>
<dbReference type="OrthoDB" id="9775208at2"/>
<dbReference type="AlphaFoldDB" id="A0A248VS01"/>
<dbReference type="InterPro" id="IPR028098">
    <property type="entry name" value="Glyco_trans_4-like_N"/>
</dbReference>
<evidence type="ECO:0000313" key="4">
    <source>
        <dbReference type="Proteomes" id="UP000215158"/>
    </source>
</evidence>
<dbReference type="KEGG" id="parb:CJU94_27025"/>
<keyword evidence="3" id="KW-0808">Transferase</keyword>
<evidence type="ECO:0000259" key="2">
    <source>
        <dbReference type="Pfam" id="PF13477"/>
    </source>
</evidence>
<dbReference type="CDD" id="cd03808">
    <property type="entry name" value="GT4_CapM-like"/>
    <property type="match status" value="1"/>
</dbReference>
<organism evidence="3 4">
    <name type="scientific">Paraburkholderia aromaticivorans</name>
    <dbReference type="NCBI Taxonomy" id="2026199"/>
    <lineage>
        <taxon>Bacteria</taxon>
        <taxon>Pseudomonadati</taxon>
        <taxon>Pseudomonadota</taxon>
        <taxon>Betaproteobacteria</taxon>
        <taxon>Burkholderiales</taxon>
        <taxon>Burkholderiaceae</taxon>
        <taxon>Paraburkholderia</taxon>
    </lineage>
</organism>
<keyword evidence="4" id="KW-1185">Reference proteome</keyword>
<sequence>MKVALFANTDWYLYNFKLSLAQELRDRGCEVVLFSPPGEYTTRLEEAGFVWKEVPMRRRSINPLAELRVIMRLAKLLAAERPDILHNFTIKCAVYGSIASKLATTGGIVNSIAGLGFVFTSQKALARLLRPIVRGLFRLSLGGPRITVVVQNPDDLAFFNKARWINPRDVCLIKGSGVNLARFRDRDRRDVLDRSRPLRLVLASRLLWDKGIGEFIDAAKQLKNESRHYSFILAGTPDKGNPVSVPEGEISRWQSEGIVEWLGHVADMPGLFNDVDVIVLPSYREGLPKSLIEAAACGLAIVTTDAPGCNEVVNDDGKNGLLVPVRNASALASAIRRLEEDRALCLTLGNAARERALLEFDERIVIRKTIAVYEQLTNATIQDVAAESRRAVTPS</sequence>
<dbReference type="Gene3D" id="3.40.50.2000">
    <property type="entry name" value="Glycogen Phosphorylase B"/>
    <property type="match status" value="2"/>
</dbReference>
<gene>
    <name evidence="3" type="ORF">CJU94_27025</name>
</gene>
<dbReference type="EMBL" id="CP022990">
    <property type="protein sequence ID" value="ASW01799.1"/>
    <property type="molecule type" value="Genomic_DNA"/>
</dbReference>
<evidence type="ECO:0000313" key="3">
    <source>
        <dbReference type="EMBL" id="ASW01799.1"/>
    </source>
</evidence>
<accession>A0A248VS01</accession>